<evidence type="ECO:0000313" key="1">
    <source>
        <dbReference type="EMBL" id="VVC91106.1"/>
    </source>
</evidence>
<organism evidence="1 2">
    <name type="scientific">Leptidea sinapis</name>
    <dbReference type="NCBI Taxonomy" id="189913"/>
    <lineage>
        <taxon>Eukaryota</taxon>
        <taxon>Metazoa</taxon>
        <taxon>Ecdysozoa</taxon>
        <taxon>Arthropoda</taxon>
        <taxon>Hexapoda</taxon>
        <taxon>Insecta</taxon>
        <taxon>Pterygota</taxon>
        <taxon>Neoptera</taxon>
        <taxon>Endopterygota</taxon>
        <taxon>Lepidoptera</taxon>
        <taxon>Glossata</taxon>
        <taxon>Ditrysia</taxon>
        <taxon>Papilionoidea</taxon>
        <taxon>Pieridae</taxon>
        <taxon>Dismorphiinae</taxon>
        <taxon>Leptidea</taxon>
    </lineage>
</organism>
<protein>
    <submittedName>
        <fullName evidence="1">Uncharacterized protein</fullName>
    </submittedName>
</protein>
<evidence type="ECO:0000313" key="2">
    <source>
        <dbReference type="Proteomes" id="UP000324832"/>
    </source>
</evidence>
<dbReference type="AlphaFoldDB" id="A0A5E4Q0B1"/>
<reference evidence="1 2" key="1">
    <citation type="submission" date="2017-07" db="EMBL/GenBank/DDBJ databases">
        <authorList>
            <person name="Talla V."/>
            <person name="Backstrom N."/>
        </authorList>
    </citation>
    <scope>NUCLEOTIDE SEQUENCE [LARGE SCALE GENOMIC DNA]</scope>
</reference>
<proteinExistence type="predicted"/>
<gene>
    <name evidence="1" type="ORF">LSINAPIS_LOCUS3862</name>
</gene>
<sequence length="84" mass="9166">MMYTCIYGNGAWFHCGYKGYFFKTKGVPGAGAEGLLPGQLQPAAHSADAGVGERGHFSDHLPAALRARLPLLLHRLLQHIRCFV</sequence>
<keyword evidence="2" id="KW-1185">Reference proteome</keyword>
<dbReference type="Proteomes" id="UP000324832">
    <property type="component" value="Unassembled WGS sequence"/>
</dbReference>
<dbReference type="EMBL" id="FZQP02000981">
    <property type="protein sequence ID" value="VVC91106.1"/>
    <property type="molecule type" value="Genomic_DNA"/>
</dbReference>
<name>A0A5E4Q0B1_9NEOP</name>
<dbReference type="EMBL" id="FZQP02000981">
    <property type="protein sequence ID" value="VVC91107.1"/>
    <property type="molecule type" value="Genomic_DNA"/>
</dbReference>
<accession>A0A5E4Q0B1</accession>